<feature type="compositionally biased region" description="Basic and acidic residues" evidence="1">
    <location>
        <begin position="479"/>
        <end position="492"/>
    </location>
</feature>
<organism evidence="4 5">
    <name type="scientific">Purpureocillium lavendulum</name>
    <dbReference type="NCBI Taxonomy" id="1247861"/>
    <lineage>
        <taxon>Eukaryota</taxon>
        <taxon>Fungi</taxon>
        <taxon>Dikarya</taxon>
        <taxon>Ascomycota</taxon>
        <taxon>Pezizomycotina</taxon>
        <taxon>Sordariomycetes</taxon>
        <taxon>Hypocreomycetidae</taxon>
        <taxon>Hypocreales</taxon>
        <taxon>Ophiocordycipitaceae</taxon>
        <taxon>Purpureocillium</taxon>
    </lineage>
</organism>
<dbReference type="AlphaFoldDB" id="A0AB34FHY6"/>
<dbReference type="EMBL" id="JAQHRD010000007">
    <property type="protein sequence ID" value="KAJ6438835.1"/>
    <property type="molecule type" value="Genomic_DNA"/>
</dbReference>
<gene>
    <name evidence="4" type="ORF">O9K51_08236</name>
</gene>
<feature type="domain" description="DUF4246" evidence="2">
    <location>
        <begin position="189"/>
        <end position="671"/>
    </location>
</feature>
<feature type="region of interest" description="Disordered" evidence="1">
    <location>
        <begin position="413"/>
        <end position="447"/>
    </location>
</feature>
<evidence type="ECO:0000313" key="5">
    <source>
        <dbReference type="Proteomes" id="UP001163105"/>
    </source>
</evidence>
<dbReference type="PANTHER" id="PTHR33119:SF1">
    <property type="entry name" value="FE2OG DIOXYGENASE DOMAIN-CONTAINING PROTEIN"/>
    <property type="match status" value="1"/>
</dbReference>
<dbReference type="InterPro" id="IPR025340">
    <property type="entry name" value="DUF4246"/>
</dbReference>
<dbReference type="InterPro" id="IPR049207">
    <property type="entry name" value="DUF4246_N"/>
</dbReference>
<reference evidence="4" key="1">
    <citation type="submission" date="2023-01" db="EMBL/GenBank/DDBJ databases">
        <title>The growth and conidiation of Purpureocillium lavendulum are regulated by nitrogen source and histone H3K14 acetylation.</title>
        <authorList>
            <person name="Tang P."/>
            <person name="Han J."/>
            <person name="Zhang C."/>
            <person name="Tang P."/>
            <person name="Qi F."/>
            <person name="Zhang K."/>
            <person name="Liang L."/>
        </authorList>
    </citation>
    <scope>NUCLEOTIDE SEQUENCE</scope>
    <source>
        <strain evidence="4">YMF1.00683</strain>
    </source>
</reference>
<dbReference type="InterPro" id="IPR049192">
    <property type="entry name" value="DUF4246_C"/>
</dbReference>
<feature type="region of interest" description="Disordered" evidence="1">
    <location>
        <begin position="465"/>
        <end position="498"/>
    </location>
</feature>
<name>A0AB34FHY6_9HYPO</name>
<dbReference type="Pfam" id="PF14033">
    <property type="entry name" value="DUF4246"/>
    <property type="match status" value="1"/>
</dbReference>
<keyword evidence="5" id="KW-1185">Reference proteome</keyword>
<accession>A0AB34FHY6</accession>
<protein>
    <submittedName>
        <fullName evidence="4">WD40 repeat 2</fullName>
    </submittedName>
</protein>
<feature type="compositionally biased region" description="Basic and acidic residues" evidence="1">
    <location>
        <begin position="434"/>
        <end position="447"/>
    </location>
</feature>
<evidence type="ECO:0000259" key="3">
    <source>
        <dbReference type="Pfam" id="PF21666"/>
    </source>
</evidence>
<evidence type="ECO:0000256" key="1">
    <source>
        <dbReference type="SAM" id="MobiDB-lite"/>
    </source>
</evidence>
<dbReference type="PANTHER" id="PTHR33119">
    <property type="entry name" value="IFI3P"/>
    <property type="match status" value="1"/>
</dbReference>
<proteinExistence type="predicted"/>
<sequence length="735" mass="82793">MASLRTLQADRFCLIELQERSHRDQYTSLGVAPITTPTLHQLSSHRHLHCARAFSTMASNWVIETPSTLAAKQHEQDPKWVYDLVEDDTKLTRPGFGLPLGWLPDGRFPVLVCPPMTAANRNWADSDSEWCANTLLIREACMLKLVDDLTDKPEWWRKIHDAHITAKWKAEALALDWTAYREHADFTPNMVDACFDEIRRKAALYEKTGLVPIFDYSVAAIKSDKLMSEDLRNALVAAVKPLEDVPEANKDWHPGSDGKVLDLVHPSLCPLVYGRTRVLPDRRVPLDDCLSYCGVGEVIPKPDPSEAGVYKCRWYRNDVNAYSTKFQWLPCDVSLDKPRGDGDEAGPTIDSYINNLHPVEHAALYPVIQRFIKAALPAWDLLYTWPDVHAFQRLTTNAAKQTCLTPEICERHDDCSASNRPVGPDEGSYDSEEEGSHHEEEGAYERSPRGLLDAKWFRETHPMDVPDAYVPPPPQKCEGATDKVQEKEDPENRVFPVTPHDVKTTGFFHGARRIQVIVKLASIHLTPEKPTYDGGAWHIEGQLNEHICATALFYYASDNITASRLSFRTPANAEDLSAELEYEQSDFWSIGRTFAMQGDSESTLQDVGSVATTQGRAVFFPNLLQHRVEPFALADPSRPGHRKILALFLVDPAVPVVSTANVPPQQRHWWPGEDHIRRGSRLPPELADMVLKNVDGFIGEDEARELRGELMAERTMMQEAVDGALNGVEFNFCEH</sequence>
<dbReference type="Proteomes" id="UP001163105">
    <property type="component" value="Unassembled WGS sequence"/>
</dbReference>
<dbReference type="Pfam" id="PF21666">
    <property type="entry name" value="DUF4246_N"/>
    <property type="match status" value="1"/>
</dbReference>
<comment type="caution">
    <text evidence="4">The sequence shown here is derived from an EMBL/GenBank/DDBJ whole genome shotgun (WGS) entry which is preliminary data.</text>
</comment>
<feature type="domain" description="DUF4246" evidence="3">
    <location>
        <begin position="94"/>
        <end position="171"/>
    </location>
</feature>
<evidence type="ECO:0000259" key="2">
    <source>
        <dbReference type="Pfam" id="PF14033"/>
    </source>
</evidence>
<evidence type="ECO:0000313" key="4">
    <source>
        <dbReference type="EMBL" id="KAJ6438835.1"/>
    </source>
</evidence>